<sequence>MHHRSSPLKSDENHDDCSNASTAGLNSLASQSQANSAVQNGSVSTGNNCIHRCRQSPEYGDHTNRDSRCSIRGISTHDSFTNSRYRRGNSYSCESFNSNFLILSMRNGRRSRHQHNNDIDMYRMHQHGQYDAMHSHAVGGLLRQNSWSGSNISLGSNRSRSSMNSEHKVSGCKNRQYEESDSVQMRTSNSHSLGPILMYTATIAGVTSLMWLLVLLLCHLSVASDLNMSVDPYDLFHFNQGIPLLNNASDDLAPSSAQEPYSQKVSDLQTFTARPQAAPRSSVAYLCHRWENERALLALLNLIASSQQQCILKRQAVANRINRYFSEMNTNENDSGVSTEQQQHRLTTTQPIGVLQAVFHPQGGVDTLTTVDPPR</sequence>
<protein>
    <submittedName>
        <fullName evidence="3">Uncharacterized protein</fullName>
    </submittedName>
</protein>
<evidence type="ECO:0000313" key="4">
    <source>
        <dbReference type="Proteomes" id="UP001196413"/>
    </source>
</evidence>
<organism evidence="3 4">
    <name type="scientific">Parelaphostrongylus tenuis</name>
    <name type="common">Meningeal worm</name>
    <dbReference type="NCBI Taxonomy" id="148309"/>
    <lineage>
        <taxon>Eukaryota</taxon>
        <taxon>Metazoa</taxon>
        <taxon>Ecdysozoa</taxon>
        <taxon>Nematoda</taxon>
        <taxon>Chromadorea</taxon>
        <taxon>Rhabditida</taxon>
        <taxon>Rhabditina</taxon>
        <taxon>Rhabditomorpha</taxon>
        <taxon>Strongyloidea</taxon>
        <taxon>Metastrongylidae</taxon>
        <taxon>Parelaphostrongylus</taxon>
    </lineage>
</organism>
<dbReference type="EMBL" id="JAHQIW010005530">
    <property type="protein sequence ID" value="KAJ1366336.1"/>
    <property type="molecule type" value="Genomic_DNA"/>
</dbReference>
<feature type="region of interest" description="Disordered" evidence="1">
    <location>
        <begin position="154"/>
        <end position="186"/>
    </location>
</feature>
<reference evidence="3" key="1">
    <citation type="submission" date="2021-06" db="EMBL/GenBank/DDBJ databases">
        <title>Parelaphostrongylus tenuis whole genome reference sequence.</title>
        <authorList>
            <person name="Garwood T.J."/>
            <person name="Larsen P.A."/>
            <person name="Fountain-Jones N.M."/>
            <person name="Garbe J.R."/>
            <person name="Macchietto M.G."/>
            <person name="Kania S.A."/>
            <person name="Gerhold R.W."/>
            <person name="Richards J.E."/>
            <person name="Wolf T.M."/>
        </authorList>
    </citation>
    <scope>NUCLEOTIDE SEQUENCE</scope>
    <source>
        <strain evidence="3">MNPRO001-30</strain>
        <tissue evidence="3">Meninges</tissue>
    </source>
</reference>
<dbReference type="AlphaFoldDB" id="A0AAD5WDE6"/>
<proteinExistence type="predicted"/>
<evidence type="ECO:0000256" key="1">
    <source>
        <dbReference type="SAM" id="MobiDB-lite"/>
    </source>
</evidence>
<evidence type="ECO:0000256" key="2">
    <source>
        <dbReference type="SAM" id="Phobius"/>
    </source>
</evidence>
<feature type="transmembrane region" description="Helical" evidence="2">
    <location>
        <begin position="196"/>
        <end position="217"/>
    </location>
</feature>
<dbReference type="Proteomes" id="UP001196413">
    <property type="component" value="Unassembled WGS sequence"/>
</dbReference>
<keyword evidence="2" id="KW-1133">Transmembrane helix</keyword>
<accession>A0AAD5WDE6</accession>
<gene>
    <name evidence="3" type="ORF">KIN20_026975</name>
</gene>
<feature type="compositionally biased region" description="Polar residues" evidence="1">
    <location>
        <begin position="154"/>
        <end position="164"/>
    </location>
</feature>
<feature type="region of interest" description="Disordered" evidence="1">
    <location>
        <begin position="1"/>
        <end position="48"/>
    </location>
</feature>
<keyword evidence="2" id="KW-0472">Membrane</keyword>
<evidence type="ECO:0000313" key="3">
    <source>
        <dbReference type="EMBL" id="KAJ1366336.1"/>
    </source>
</evidence>
<comment type="caution">
    <text evidence="3">The sequence shown here is derived from an EMBL/GenBank/DDBJ whole genome shotgun (WGS) entry which is preliminary data.</text>
</comment>
<feature type="compositionally biased region" description="Low complexity" evidence="1">
    <location>
        <begin position="26"/>
        <end position="42"/>
    </location>
</feature>
<keyword evidence="4" id="KW-1185">Reference proteome</keyword>
<keyword evidence="2" id="KW-0812">Transmembrane</keyword>
<name>A0AAD5WDE6_PARTN</name>